<dbReference type="Pfam" id="PF12833">
    <property type="entry name" value="HTH_18"/>
    <property type="match status" value="1"/>
</dbReference>
<gene>
    <name evidence="5" type="ORF">TK11N_23150</name>
    <name evidence="6" type="ORF">TK2N_23000</name>
</gene>
<dbReference type="GO" id="GO:0043565">
    <property type="term" value="F:sequence-specific DNA binding"/>
    <property type="evidence" value="ECO:0007669"/>
    <property type="project" value="InterPro"/>
</dbReference>
<sequence>MAGEVRMDEKQSQLEQILQLEDQDPIQQFKKKHQKVYEQLPKLTFQDMKKAAFMIGQLSEYILKEITKNDYFIHAYKDNSVQISSKNKQQEIGTYKGRNYQAKNPQLQPAIDAMYDENQDVDLSYLANLTNLSLNYLSRLIKEEFGESFTHVYNKLKISWAKQRLLNTEKTVNEISDDLGYVDASYFVRTFKKYAGITPLNFRKTVRLSK</sequence>
<accession>A0AAN4UDR9</accession>
<dbReference type="SUPFAM" id="SSF46689">
    <property type="entry name" value="Homeodomain-like"/>
    <property type="match status" value="1"/>
</dbReference>
<dbReference type="PRINTS" id="PR00032">
    <property type="entry name" value="HTHARAC"/>
</dbReference>
<dbReference type="PROSITE" id="PS00041">
    <property type="entry name" value="HTH_ARAC_FAMILY_1"/>
    <property type="match status" value="1"/>
</dbReference>
<dbReference type="InterPro" id="IPR018060">
    <property type="entry name" value="HTH_AraC"/>
</dbReference>
<keyword evidence="8" id="KW-1185">Reference proteome</keyword>
<dbReference type="EMBL" id="BKBO01000051">
    <property type="protein sequence ID" value="GEQ50463.1"/>
    <property type="molecule type" value="Genomic_DNA"/>
</dbReference>
<dbReference type="InterPro" id="IPR018062">
    <property type="entry name" value="HTH_AraC-typ_CS"/>
</dbReference>
<organism evidence="6 7">
    <name type="scientific">Tetragenococcus koreensis</name>
    <dbReference type="NCBI Taxonomy" id="290335"/>
    <lineage>
        <taxon>Bacteria</taxon>
        <taxon>Bacillati</taxon>
        <taxon>Bacillota</taxon>
        <taxon>Bacilli</taxon>
        <taxon>Lactobacillales</taxon>
        <taxon>Enterococcaceae</taxon>
        <taxon>Tetragenococcus</taxon>
    </lineage>
</organism>
<dbReference type="Proteomes" id="UP000886607">
    <property type="component" value="Unassembled WGS sequence"/>
</dbReference>
<evidence type="ECO:0000313" key="7">
    <source>
        <dbReference type="Proteomes" id="UP000886597"/>
    </source>
</evidence>
<protein>
    <recommendedName>
        <fullName evidence="4">HTH araC/xylS-type domain-containing protein</fullName>
    </recommendedName>
</protein>
<dbReference type="PROSITE" id="PS01124">
    <property type="entry name" value="HTH_ARAC_FAMILY_2"/>
    <property type="match status" value="1"/>
</dbReference>
<evidence type="ECO:0000256" key="3">
    <source>
        <dbReference type="ARBA" id="ARBA00023163"/>
    </source>
</evidence>
<evidence type="ECO:0000259" key="4">
    <source>
        <dbReference type="PROSITE" id="PS01124"/>
    </source>
</evidence>
<dbReference type="PANTHER" id="PTHR43280:SF28">
    <property type="entry name" value="HTH-TYPE TRANSCRIPTIONAL ACTIVATOR RHAS"/>
    <property type="match status" value="1"/>
</dbReference>
<proteinExistence type="predicted"/>
<evidence type="ECO:0000313" key="8">
    <source>
        <dbReference type="Proteomes" id="UP000886607"/>
    </source>
</evidence>
<evidence type="ECO:0000256" key="1">
    <source>
        <dbReference type="ARBA" id="ARBA00023015"/>
    </source>
</evidence>
<evidence type="ECO:0000313" key="5">
    <source>
        <dbReference type="EMBL" id="GEQ50463.1"/>
    </source>
</evidence>
<dbReference type="EMBL" id="BKBQ01000050">
    <property type="protein sequence ID" value="GEQ55456.1"/>
    <property type="molecule type" value="Genomic_DNA"/>
</dbReference>
<keyword evidence="1" id="KW-0805">Transcription regulation</keyword>
<dbReference type="PANTHER" id="PTHR43280">
    <property type="entry name" value="ARAC-FAMILY TRANSCRIPTIONAL REGULATOR"/>
    <property type="match status" value="1"/>
</dbReference>
<reference evidence="6" key="2">
    <citation type="journal article" date="2020" name="Int. Dairy J.">
        <title>Lactic acid bacterial diversity in Brie cheese focusing on salt concentration and pH of isolation medium and characterisation of halophilic and alkaliphilic lactic acid bacterial isolates.</title>
        <authorList>
            <person name="Unno R."/>
            <person name="Matsutani M."/>
            <person name="Suzuki T."/>
            <person name="Kodama K."/>
            <person name="Matsushita H."/>
            <person name="Yamasato K."/>
            <person name="Koizumi Y."/>
            <person name="Ishikawa M."/>
        </authorList>
    </citation>
    <scope>NUCLEOTIDE SEQUENCE</scope>
    <source>
        <strain evidence="6">7C1</strain>
        <strain evidence="5">8C4</strain>
    </source>
</reference>
<name>A0AAN4UDR9_9ENTE</name>
<dbReference type="AlphaFoldDB" id="A0AAN4UDR9"/>
<dbReference type="Proteomes" id="UP000886597">
    <property type="component" value="Unassembled WGS sequence"/>
</dbReference>
<feature type="domain" description="HTH araC/xylS-type" evidence="4">
    <location>
        <begin position="105"/>
        <end position="205"/>
    </location>
</feature>
<reference evidence="6" key="1">
    <citation type="submission" date="2019-08" db="EMBL/GenBank/DDBJ databases">
        <authorList>
            <person name="Ishikawa M."/>
            <person name="Suzuki T."/>
            <person name="Matsutani M."/>
        </authorList>
    </citation>
    <scope>NUCLEOTIDE SEQUENCE</scope>
    <source>
        <strain evidence="6">7C1</strain>
        <strain evidence="5">8C4</strain>
    </source>
</reference>
<keyword evidence="2" id="KW-0238">DNA-binding</keyword>
<comment type="caution">
    <text evidence="6">The sequence shown here is derived from an EMBL/GenBank/DDBJ whole genome shotgun (WGS) entry which is preliminary data.</text>
</comment>
<dbReference type="GO" id="GO:0003700">
    <property type="term" value="F:DNA-binding transcription factor activity"/>
    <property type="evidence" value="ECO:0007669"/>
    <property type="project" value="InterPro"/>
</dbReference>
<dbReference type="SMART" id="SM00342">
    <property type="entry name" value="HTH_ARAC"/>
    <property type="match status" value="1"/>
</dbReference>
<dbReference type="InterPro" id="IPR009057">
    <property type="entry name" value="Homeodomain-like_sf"/>
</dbReference>
<evidence type="ECO:0000313" key="6">
    <source>
        <dbReference type="EMBL" id="GEQ55456.1"/>
    </source>
</evidence>
<dbReference type="Gene3D" id="1.10.10.60">
    <property type="entry name" value="Homeodomain-like"/>
    <property type="match status" value="2"/>
</dbReference>
<evidence type="ECO:0000256" key="2">
    <source>
        <dbReference type="ARBA" id="ARBA00023125"/>
    </source>
</evidence>
<keyword evidence="3" id="KW-0804">Transcription</keyword>
<dbReference type="InterPro" id="IPR020449">
    <property type="entry name" value="Tscrpt_reg_AraC-type_HTH"/>
</dbReference>